<dbReference type="KEGG" id="gtr:GLOTRDRAFT_34297"/>
<dbReference type="eggNOG" id="KOG4629">
    <property type="taxonomic scope" value="Eukaryota"/>
</dbReference>
<feature type="region of interest" description="Disordered" evidence="6">
    <location>
        <begin position="841"/>
        <end position="909"/>
    </location>
</feature>
<feature type="compositionally biased region" description="Basic and acidic residues" evidence="6">
    <location>
        <begin position="72"/>
        <end position="86"/>
    </location>
</feature>
<dbReference type="PANTHER" id="PTHR31323:SF1">
    <property type="entry name" value="MECHANOSENSITIVE ION CHANNEL PROTEIN"/>
    <property type="match status" value="1"/>
</dbReference>
<keyword evidence="10" id="KW-1185">Reference proteome</keyword>
<feature type="transmembrane region" description="Helical" evidence="7">
    <location>
        <begin position="643"/>
        <end position="667"/>
    </location>
</feature>
<proteinExistence type="predicted"/>
<dbReference type="SUPFAM" id="SSF50182">
    <property type="entry name" value="Sm-like ribonucleoproteins"/>
    <property type="match status" value="1"/>
</dbReference>
<feature type="compositionally biased region" description="Basic residues" evidence="6">
    <location>
        <begin position="890"/>
        <end position="901"/>
    </location>
</feature>
<dbReference type="GO" id="GO:0006874">
    <property type="term" value="P:intracellular calcium ion homeostasis"/>
    <property type="evidence" value="ECO:0007669"/>
    <property type="project" value="TreeGrafter"/>
</dbReference>
<gene>
    <name evidence="9" type="ORF">GLOTRDRAFT_34297</name>
</gene>
<evidence type="ECO:0000256" key="3">
    <source>
        <dbReference type="ARBA" id="ARBA00022837"/>
    </source>
</evidence>
<accession>S7QIT0</accession>
<dbReference type="InterPro" id="IPR023408">
    <property type="entry name" value="MscS_beta-dom_sf"/>
</dbReference>
<comment type="subcellular location">
    <subcellularLocation>
        <location evidence="1">Membrane</location>
    </subcellularLocation>
</comment>
<dbReference type="InterPro" id="IPR058650">
    <property type="entry name" value="Msy1/2-like"/>
</dbReference>
<dbReference type="Gene3D" id="2.30.30.60">
    <property type="match status" value="1"/>
</dbReference>
<dbReference type="Gene3D" id="1.10.238.10">
    <property type="entry name" value="EF-hand"/>
    <property type="match status" value="1"/>
</dbReference>
<evidence type="ECO:0000256" key="6">
    <source>
        <dbReference type="SAM" id="MobiDB-lite"/>
    </source>
</evidence>
<dbReference type="AlphaFoldDB" id="S7QIT0"/>
<dbReference type="RefSeq" id="XP_007861751.1">
    <property type="nucleotide sequence ID" value="XM_007863560.1"/>
</dbReference>
<dbReference type="HOGENOM" id="CLU_011269_1_0_1"/>
<evidence type="ECO:0000256" key="7">
    <source>
        <dbReference type="SAM" id="Phobius"/>
    </source>
</evidence>
<dbReference type="Pfam" id="PF00924">
    <property type="entry name" value="MS_channel_2nd"/>
    <property type="match status" value="1"/>
</dbReference>
<dbReference type="EMBL" id="KB469297">
    <property type="protein sequence ID" value="EPQ59531.1"/>
    <property type="molecule type" value="Genomic_DNA"/>
</dbReference>
<sequence length="909" mass="102617">MSDEKRRSGVAESSSDVKRSSEDAARSVSAPPSDKGKTERKPSVHYLDTDPATLRDHDGPAPSYRTSAPRFDSADMIHSRAPSRADTDDEYEDEDNYDWSAEEDLVDEEAKFEQKMGTRRVKKGWGPKRIFTLLFSTLLGSIFLAALLVVPPILLIFFWYKPHPTSHRHYVVQNVSAWLFWAAANLLVSWFLGFIVDLVPSVFTLFISISWGHVSETVKSRVEMYNSVKETLKPLLYAASGWVSWVILFEYIYDLYNPDDESASKASYTPRVYQAIEFLFFLSLVICLQRMLSHAIAFAFHRVAYQERIDSLKEALKVIEVLRNYKPKRSHFGHRQARSTPMLSAMFGAEHYFDRSRRGTPEPLQESPVPSDEEGEPKEKRKKGKQRSGFGWGKKKDKSQERKEDKAKRQLLRHGSPVLADSEPATPMNHPGSAESSGSSHRYPPVPNTSSTPERVAPPNLGIPTPSRNSPVGGRRTPGGESDDGEAVVLQAAKVLGKAVLHDARNIKGKEEGLSGLGWNVNSAHEAKRLARAIYNTFKVPGRQYLIPSDFEPAFTDAETAHKAFRVFDKDNNGDLSRAEIKTTLLKVYKERRLLSRSMRDVGIALKTLDQILLFFAFCILFFISLSVFNVNVETSLTSLYSLFIGASFIFRNAASSAFDAIMFLFVTHPFDTGDRCFIDDENFVVKKMGLFATVFTRADGTETYYFNSLLFNKFIVNARRSGKTFENLTMQVAWRTPLEKLDALEKCMNEWLQTEENRWFEPSTSVTLQHIDYQRFLEITIGIGHNGYVQTLSESFADWGMRMQRKTTFHAAVQFYCRQLGIVCYESPMPIVWGDQDSLDYGLATPGDEDQPPPSPAPGSEAPAEQEQDPKDIKPSLGFLPPLKDRSHLRARKSKSRKAVLRSVGADG</sequence>
<evidence type="ECO:0000313" key="10">
    <source>
        <dbReference type="Proteomes" id="UP000030669"/>
    </source>
</evidence>
<feature type="region of interest" description="Disordered" evidence="6">
    <location>
        <begin position="1"/>
        <end position="94"/>
    </location>
</feature>
<reference evidence="9 10" key="1">
    <citation type="journal article" date="2012" name="Science">
        <title>The Paleozoic origin of enzymatic lignin decomposition reconstructed from 31 fungal genomes.</title>
        <authorList>
            <person name="Floudas D."/>
            <person name="Binder M."/>
            <person name="Riley R."/>
            <person name="Barry K."/>
            <person name="Blanchette R.A."/>
            <person name="Henrissat B."/>
            <person name="Martinez A.T."/>
            <person name="Otillar R."/>
            <person name="Spatafora J.W."/>
            <person name="Yadav J.S."/>
            <person name="Aerts A."/>
            <person name="Benoit I."/>
            <person name="Boyd A."/>
            <person name="Carlson A."/>
            <person name="Copeland A."/>
            <person name="Coutinho P.M."/>
            <person name="de Vries R.P."/>
            <person name="Ferreira P."/>
            <person name="Findley K."/>
            <person name="Foster B."/>
            <person name="Gaskell J."/>
            <person name="Glotzer D."/>
            <person name="Gorecki P."/>
            <person name="Heitman J."/>
            <person name="Hesse C."/>
            <person name="Hori C."/>
            <person name="Igarashi K."/>
            <person name="Jurgens J.A."/>
            <person name="Kallen N."/>
            <person name="Kersten P."/>
            <person name="Kohler A."/>
            <person name="Kuees U."/>
            <person name="Kumar T.K.A."/>
            <person name="Kuo A."/>
            <person name="LaButti K."/>
            <person name="Larrondo L.F."/>
            <person name="Lindquist E."/>
            <person name="Ling A."/>
            <person name="Lombard V."/>
            <person name="Lucas S."/>
            <person name="Lundell T."/>
            <person name="Martin R."/>
            <person name="McLaughlin D.J."/>
            <person name="Morgenstern I."/>
            <person name="Morin E."/>
            <person name="Murat C."/>
            <person name="Nagy L.G."/>
            <person name="Nolan M."/>
            <person name="Ohm R.A."/>
            <person name="Patyshakuliyeva A."/>
            <person name="Rokas A."/>
            <person name="Ruiz-Duenas F.J."/>
            <person name="Sabat G."/>
            <person name="Salamov A."/>
            <person name="Samejima M."/>
            <person name="Schmutz J."/>
            <person name="Slot J.C."/>
            <person name="St John F."/>
            <person name="Stenlid J."/>
            <person name="Sun H."/>
            <person name="Sun S."/>
            <person name="Syed K."/>
            <person name="Tsang A."/>
            <person name="Wiebenga A."/>
            <person name="Young D."/>
            <person name="Pisabarro A."/>
            <person name="Eastwood D.C."/>
            <person name="Martin F."/>
            <person name="Cullen D."/>
            <person name="Grigoriev I.V."/>
            <person name="Hibbett D.S."/>
        </authorList>
    </citation>
    <scope>NUCLEOTIDE SEQUENCE [LARGE SCALE GENOMIC DNA]</scope>
    <source>
        <strain evidence="9 10">ATCC 11539</strain>
    </source>
</reference>
<feature type="compositionally biased region" description="Basic and acidic residues" evidence="6">
    <location>
        <begin position="1"/>
        <end position="25"/>
    </location>
</feature>
<dbReference type="GO" id="GO:0005262">
    <property type="term" value="F:calcium channel activity"/>
    <property type="evidence" value="ECO:0007669"/>
    <property type="project" value="TreeGrafter"/>
</dbReference>
<evidence type="ECO:0000256" key="1">
    <source>
        <dbReference type="ARBA" id="ARBA00004370"/>
    </source>
</evidence>
<dbReference type="Proteomes" id="UP000030669">
    <property type="component" value="Unassembled WGS sequence"/>
</dbReference>
<dbReference type="InterPro" id="IPR010920">
    <property type="entry name" value="LSM_dom_sf"/>
</dbReference>
<dbReference type="InterPro" id="IPR006685">
    <property type="entry name" value="MscS_channel_2nd"/>
</dbReference>
<dbReference type="OMA" id="NSNWQDW"/>
<dbReference type="GeneID" id="19305547"/>
<feature type="transmembrane region" description="Helical" evidence="7">
    <location>
        <begin position="612"/>
        <end position="631"/>
    </location>
</feature>
<feature type="compositionally biased region" description="Basic and acidic residues" evidence="6">
    <location>
        <begin position="398"/>
        <end position="408"/>
    </location>
</feature>
<feature type="transmembrane region" description="Helical" evidence="7">
    <location>
        <begin position="273"/>
        <end position="292"/>
    </location>
</feature>
<dbReference type="InterPro" id="IPR002048">
    <property type="entry name" value="EF_hand_dom"/>
</dbReference>
<evidence type="ECO:0000313" key="9">
    <source>
        <dbReference type="EMBL" id="EPQ59531.1"/>
    </source>
</evidence>
<feature type="transmembrane region" description="Helical" evidence="7">
    <location>
        <begin position="130"/>
        <end position="160"/>
    </location>
</feature>
<dbReference type="InterPro" id="IPR011992">
    <property type="entry name" value="EF-hand-dom_pair"/>
</dbReference>
<dbReference type="GO" id="GO:0005509">
    <property type="term" value="F:calcium ion binding"/>
    <property type="evidence" value="ECO:0007669"/>
    <property type="project" value="InterPro"/>
</dbReference>
<dbReference type="Pfam" id="PF25886">
    <property type="entry name" value="Msy1"/>
    <property type="match status" value="1"/>
</dbReference>
<dbReference type="OrthoDB" id="544685at2759"/>
<keyword evidence="5 7" id="KW-0472">Membrane</keyword>
<feature type="domain" description="EF-hand" evidence="8">
    <location>
        <begin position="556"/>
        <end position="591"/>
    </location>
</feature>
<name>S7QIT0_GLOTA</name>
<dbReference type="GO" id="GO:0016020">
    <property type="term" value="C:membrane"/>
    <property type="evidence" value="ECO:0007669"/>
    <property type="project" value="UniProtKB-SubCell"/>
</dbReference>
<evidence type="ECO:0000259" key="8">
    <source>
        <dbReference type="PROSITE" id="PS50222"/>
    </source>
</evidence>
<evidence type="ECO:0000256" key="4">
    <source>
        <dbReference type="ARBA" id="ARBA00022989"/>
    </source>
</evidence>
<dbReference type="STRING" id="670483.S7QIT0"/>
<feature type="region of interest" description="Disordered" evidence="6">
    <location>
        <begin position="354"/>
        <end position="484"/>
    </location>
</feature>
<evidence type="ECO:0000256" key="5">
    <source>
        <dbReference type="ARBA" id="ARBA00023136"/>
    </source>
</evidence>
<keyword evidence="3" id="KW-0106">Calcium</keyword>
<dbReference type="PROSITE" id="PS00018">
    <property type="entry name" value="EF_HAND_1"/>
    <property type="match status" value="1"/>
</dbReference>
<dbReference type="SUPFAM" id="SSF47473">
    <property type="entry name" value="EF-hand"/>
    <property type="match status" value="1"/>
</dbReference>
<evidence type="ECO:0000256" key="2">
    <source>
        <dbReference type="ARBA" id="ARBA00022692"/>
    </source>
</evidence>
<keyword evidence="4 7" id="KW-1133">Transmembrane helix</keyword>
<keyword evidence="2 7" id="KW-0812">Transmembrane</keyword>
<dbReference type="InterPro" id="IPR018247">
    <property type="entry name" value="EF_Hand_1_Ca_BS"/>
</dbReference>
<protein>
    <recommendedName>
        <fullName evidence="8">EF-hand domain-containing protein</fullName>
    </recommendedName>
</protein>
<dbReference type="PANTHER" id="PTHR31323">
    <property type="entry name" value="MECHANOSENSITIVE ION CHANNEL PROTEIN MSY2"/>
    <property type="match status" value="1"/>
</dbReference>
<feature type="transmembrane region" description="Helical" evidence="7">
    <location>
        <begin position="180"/>
        <end position="213"/>
    </location>
</feature>
<organism evidence="9 10">
    <name type="scientific">Gloeophyllum trabeum (strain ATCC 11539 / FP-39264 / Madison 617)</name>
    <name type="common">Brown rot fungus</name>
    <dbReference type="NCBI Taxonomy" id="670483"/>
    <lineage>
        <taxon>Eukaryota</taxon>
        <taxon>Fungi</taxon>
        <taxon>Dikarya</taxon>
        <taxon>Basidiomycota</taxon>
        <taxon>Agaricomycotina</taxon>
        <taxon>Agaricomycetes</taxon>
        <taxon>Gloeophyllales</taxon>
        <taxon>Gloeophyllaceae</taxon>
        <taxon>Gloeophyllum</taxon>
    </lineage>
</organism>
<dbReference type="PROSITE" id="PS50222">
    <property type="entry name" value="EF_HAND_2"/>
    <property type="match status" value="1"/>
</dbReference>